<reference evidence="1 2" key="1">
    <citation type="submission" date="2018-11" db="EMBL/GenBank/DDBJ databases">
        <title>Taxonoimc description of Halomarina strain SPP-AMP-1.</title>
        <authorList>
            <person name="Pal Y."/>
            <person name="Srinivasana K."/>
            <person name="Verma A."/>
            <person name="Kumar P."/>
        </authorList>
    </citation>
    <scope>NUCLEOTIDE SEQUENCE [LARGE SCALE GENOMIC DNA]</scope>
    <source>
        <strain evidence="1 2">SPP-AMP-1</strain>
    </source>
</reference>
<protein>
    <submittedName>
        <fullName evidence="1">Uncharacterized protein</fullName>
    </submittedName>
</protein>
<gene>
    <name evidence="1" type="ORF">EIK79_06295</name>
</gene>
<name>A0A3P3RG28_9EURY</name>
<proteinExistence type="predicted"/>
<organism evidence="1 2">
    <name type="scientific">Halocatena pleomorpha</name>
    <dbReference type="NCBI Taxonomy" id="1785090"/>
    <lineage>
        <taxon>Archaea</taxon>
        <taxon>Methanobacteriati</taxon>
        <taxon>Methanobacteriota</taxon>
        <taxon>Stenosarchaea group</taxon>
        <taxon>Halobacteria</taxon>
        <taxon>Halobacteriales</taxon>
        <taxon>Natronomonadaceae</taxon>
        <taxon>Halocatena</taxon>
    </lineage>
</organism>
<keyword evidence="2" id="KW-1185">Reference proteome</keyword>
<comment type="caution">
    <text evidence="1">The sequence shown here is derived from an EMBL/GenBank/DDBJ whole genome shotgun (WGS) entry which is preliminary data.</text>
</comment>
<sequence>MDTYDYERLRARAMGEKGDQKDHYLILAFDELRRQGIVHFIDYAAFYSNDTQQQYLCQNQALLESLPEEVHQQAALMGIEEWTGYARGTY</sequence>
<dbReference type="Proteomes" id="UP000282322">
    <property type="component" value="Unassembled WGS sequence"/>
</dbReference>
<evidence type="ECO:0000313" key="2">
    <source>
        <dbReference type="Proteomes" id="UP000282322"/>
    </source>
</evidence>
<dbReference type="RefSeq" id="WP_124954278.1">
    <property type="nucleotide sequence ID" value="NZ_RRCH01000012.1"/>
</dbReference>
<accession>A0A3P3RG28</accession>
<evidence type="ECO:0000313" key="1">
    <source>
        <dbReference type="EMBL" id="RRJ31868.1"/>
    </source>
</evidence>
<dbReference type="EMBL" id="RRCH01000012">
    <property type="protein sequence ID" value="RRJ31868.1"/>
    <property type="molecule type" value="Genomic_DNA"/>
</dbReference>
<dbReference type="AlphaFoldDB" id="A0A3P3RG28"/>